<gene>
    <name evidence="2" type="ORF">SPIL2461_LOCUS19976</name>
</gene>
<dbReference type="Proteomes" id="UP000649617">
    <property type="component" value="Unassembled WGS sequence"/>
</dbReference>
<feature type="compositionally biased region" description="Basic and acidic residues" evidence="1">
    <location>
        <begin position="804"/>
        <end position="817"/>
    </location>
</feature>
<dbReference type="EMBL" id="CAJNIZ010044983">
    <property type="protein sequence ID" value="CAE7707153.1"/>
    <property type="molecule type" value="Genomic_DNA"/>
</dbReference>
<evidence type="ECO:0000313" key="3">
    <source>
        <dbReference type="Proteomes" id="UP000649617"/>
    </source>
</evidence>
<dbReference type="OrthoDB" id="433088at2759"/>
<comment type="caution">
    <text evidence="2">The sequence shown here is derived from an EMBL/GenBank/DDBJ whole genome shotgun (WGS) entry which is preliminary data.</text>
</comment>
<feature type="compositionally biased region" description="Acidic residues" evidence="1">
    <location>
        <begin position="845"/>
        <end position="860"/>
    </location>
</feature>
<feature type="non-terminal residue" evidence="2">
    <location>
        <position position="887"/>
    </location>
</feature>
<name>A0A812WZI9_SYMPI</name>
<keyword evidence="3" id="KW-1185">Reference proteome</keyword>
<protein>
    <submittedName>
        <fullName evidence="2">Uncharacterized protein</fullName>
    </submittedName>
</protein>
<feature type="compositionally biased region" description="Basic and acidic residues" evidence="1">
    <location>
        <begin position="764"/>
        <end position="775"/>
    </location>
</feature>
<sequence>MLRTHTPNEVPLFFPCVVHKVSTSQTWQLGIVNDDISAVIACALAMSGSGSVDMFRRCLLQVMKERLDLIHTEPPGGHIEANRKAVYDLFLSSSLSRLEGSATVKARRQRQRLVLDTFLAGDLEASRVGFYTRGKPLTYADAEVILAEQIVPALVPTTLPIFPRHRWLGGEATLDWLGLVQAHHGLLGPTLERMLGPMKTNTPVVDAGQVASSWDGTVEAAVQWAQESAKEDGDGQAGEVSAPVPLPLPAAPEENKDAAASQNWAELKKSFQQKVRQWVAKRDLNVLAVVRNAMTVVTSLFYGFLKKAAPEWERQQQHRCLQGQCRKYRATECAIGSDLVRAFDRISILLHSPIRALPTTSWKMGFKVLMLRLLARIAGALHFFLRSSFQKCPYLVFGLLDEGRREKIVQELQGMPPCVRDAFTSHFMDAFPGTAIVSQEALGHLHAVAVLADVDVSGIECRHAMIRKLLDQRGMTWSPELELVSADFLCRQAALLMNAKTWHGRRFQLRDALLKKWAQAHELQKNLNIEELKEPEALTVCASLGFCVCDETSQDYKAYRFHCNFVALLKPHVIKPRKKKGETATKPPPEGRLLLEGTWLVCRLTPSRTDDVQKDDVDSEPEGCASSSASQPSSAWGRAAAAKLAQRARELPVEVFFLISYVNFSSYRFALLALECAESGQIPAPNSSAHLKMRVPSDIQIQTSFECFRLLDMTLSWTASFYRIVEHGNVHEELIDPDDMRPNTFTVCPTSAVGSWRPWHGLTEESLKKAGERRQNRPSKRKRERNQSVGPRKKQARNLKRARDRGPAHSIRNRDKEDEIEDDDALADRHDADSSEGCDLLSDVHEDEEMAPPDVSDEDSLGGYAPSEPAGDGMGQVPPGYDADDWQ</sequence>
<proteinExistence type="predicted"/>
<dbReference type="AlphaFoldDB" id="A0A812WZI9"/>
<organism evidence="2 3">
    <name type="scientific">Symbiodinium pilosum</name>
    <name type="common">Dinoflagellate</name>
    <dbReference type="NCBI Taxonomy" id="2952"/>
    <lineage>
        <taxon>Eukaryota</taxon>
        <taxon>Sar</taxon>
        <taxon>Alveolata</taxon>
        <taxon>Dinophyceae</taxon>
        <taxon>Suessiales</taxon>
        <taxon>Symbiodiniaceae</taxon>
        <taxon>Symbiodinium</taxon>
    </lineage>
</organism>
<evidence type="ECO:0000256" key="1">
    <source>
        <dbReference type="SAM" id="MobiDB-lite"/>
    </source>
</evidence>
<accession>A0A812WZI9</accession>
<reference evidence="2" key="1">
    <citation type="submission" date="2021-02" db="EMBL/GenBank/DDBJ databases">
        <authorList>
            <person name="Dougan E. K."/>
            <person name="Rhodes N."/>
            <person name="Thang M."/>
            <person name="Chan C."/>
        </authorList>
    </citation>
    <scope>NUCLEOTIDE SEQUENCE</scope>
</reference>
<feature type="region of interest" description="Disordered" evidence="1">
    <location>
        <begin position="610"/>
        <end position="632"/>
    </location>
</feature>
<evidence type="ECO:0000313" key="2">
    <source>
        <dbReference type="EMBL" id="CAE7707153.1"/>
    </source>
</evidence>
<feature type="compositionally biased region" description="Basic residues" evidence="1">
    <location>
        <begin position="791"/>
        <end position="803"/>
    </location>
</feature>
<feature type="region of interest" description="Disordered" evidence="1">
    <location>
        <begin position="764"/>
        <end position="887"/>
    </location>
</feature>
<feature type="region of interest" description="Disordered" evidence="1">
    <location>
        <begin position="226"/>
        <end position="253"/>
    </location>
</feature>